<name>A0ACC3ANC9_9EURO</name>
<accession>A0ACC3ANC9</accession>
<proteinExistence type="predicted"/>
<organism evidence="1 2">
    <name type="scientific">Aspergillus melleus</name>
    <dbReference type="NCBI Taxonomy" id="138277"/>
    <lineage>
        <taxon>Eukaryota</taxon>
        <taxon>Fungi</taxon>
        <taxon>Dikarya</taxon>
        <taxon>Ascomycota</taxon>
        <taxon>Pezizomycotina</taxon>
        <taxon>Eurotiomycetes</taxon>
        <taxon>Eurotiomycetidae</taxon>
        <taxon>Eurotiales</taxon>
        <taxon>Aspergillaceae</taxon>
        <taxon>Aspergillus</taxon>
        <taxon>Aspergillus subgen. Circumdati</taxon>
    </lineage>
</organism>
<evidence type="ECO:0000313" key="1">
    <source>
        <dbReference type="EMBL" id="KAK1139042.1"/>
    </source>
</evidence>
<reference evidence="1 2" key="1">
    <citation type="journal article" date="2023" name="ACS Omega">
        <title>Identification of the Neoaspergillic Acid Biosynthesis Gene Cluster by Establishing an In Vitro CRISPR-Ribonucleoprotein Genetic System in Aspergillus melleus.</title>
        <authorList>
            <person name="Yuan B."/>
            <person name="Grau M.F."/>
            <person name="Murata R.M."/>
            <person name="Torok T."/>
            <person name="Venkateswaran K."/>
            <person name="Stajich J.E."/>
            <person name="Wang C.C.C."/>
        </authorList>
    </citation>
    <scope>NUCLEOTIDE SEQUENCE [LARGE SCALE GENOMIC DNA]</scope>
    <source>
        <strain evidence="1 2">IMV 1140</strain>
    </source>
</reference>
<sequence length="593" mass="62955">MPAVGDQHRGGPKSVMMPNANGSTTGNPFEEPQRRMNEYTAQEIATLQARLDKKLGPEYISSRPGAAGQRVHYLSADKCINLANEVFGFNGWSSSIQNIQIDFVEESQHTGKISLGLSVIVRVSLKDGTYHEDIGYGHIENCKGKAAAFEKAKKEGTTDALKRALRNFGNVLGNCVYDKDYVSKVTKVKPAPAKWDVDDLHRHPDYAPAKKAPVQPRPAPEDDDLPPRPANAGRTNSPKDSTTFDADGEFGSDLFDEADFGEATNGNPDEIVLGPETKFQQPPTPLKGPNAYRGPQGNYTRPPVRPNSAVVTPSKPERPLPAPGARQIPAPSPNARNIPTAAPIPQQNFTNARPIPPGQHRPNQASALAGTGGQVPIKREPGPLSNETKPQDMLPPGSSPAPSAGFFSARAVDMLRDNPNNTANAAPAFDPHAESPSIRKTAGVDHTKSVPISRPMLAAASPSTNNTRDFVNPSTDAHRRIGAPGASGISSPMNRGPSTSSYRPLTRPNVDPRSVNNNATAASNGANMGAQGMPHNTNGKRPPLGDVTNATHAGGGGSGPVPNGTNDPKRVKMADGSTIQQPPQQPPQPPHQR</sequence>
<keyword evidence="2" id="KW-1185">Reference proteome</keyword>
<dbReference type="Proteomes" id="UP001177260">
    <property type="component" value="Unassembled WGS sequence"/>
</dbReference>
<comment type="caution">
    <text evidence="1">The sequence shown here is derived from an EMBL/GenBank/DDBJ whole genome shotgun (WGS) entry which is preliminary data.</text>
</comment>
<evidence type="ECO:0000313" key="2">
    <source>
        <dbReference type="Proteomes" id="UP001177260"/>
    </source>
</evidence>
<gene>
    <name evidence="1" type="primary">RAD52</name>
    <name evidence="1" type="ORF">N8T08_001346</name>
</gene>
<dbReference type="EMBL" id="JAOPJF010000119">
    <property type="protein sequence ID" value="KAK1139042.1"/>
    <property type="molecule type" value="Genomic_DNA"/>
</dbReference>
<protein>
    <submittedName>
        <fullName evidence="1">DNA repair protein rad52</fullName>
    </submittedName>
</protein>